<sequence>MASHPDQETWADRPKKDDDSRDRPYYTLAEGRPVADPTASVILRGTHGRLRGGLGLLEDTQLIETLAHFPRERIPERAVHAKAAGAWGEFEVTHDISDITSTHFLTGVGKKTPLLARISTVGGEKGSSDTVRDIRGFAVTFFTEEGNQDFVMNDLPVFFVRDPVKFPSMNRSHKKHPQTNVPDATMFWDYHNNNPEGTHALMHVMGPRGIPASLRNVNAYGVHTYKLGKPEDGSFQYVKWHFNPDDGNETMPEDRATRLAGADPDYHVRELFNSIHAGHHPSWTVSIQAMDPTAASRAPYDIFDDTKVWPHADHPLRPIGRMTLTANPANYFQDIEQAAFSPSNMVPGIGPSADPVLQARMFSYPDAARYRVGPNYQQLPNNRARAPVYCPFQRDGPMTLNGNYGGDPDYVRSSFRPVRPVGGPTDVPFNEWRGHVQAYSSEFTPDVDLAQPRALWEVFRRQGQDDDFIRNVSGHLSGAVTPVRDKALAIWGLVSPEIEARLAACLATEHRDADPNHLWVLTGDLEERG</sequence>
<dbReference type="PROSITE" id="PS51402">
    <property type="entry name" value="CATALASE_3"/>
    <property type="match status" value="1"/>
</dbReference>
<feature type="active site" evidence="3">
    <location>
        <position position="80"/>
    </location>
</feature>
<dbReference type="PIRSF" id="PIRSF038928">
    <property type="entry name" value="Catalase_clade1-3"/>
    <property type="match status" value="1"/>
</dbReference>
<evidence type="ECO:0000256" key="5">
    <source>
        <dbReference type="SAM" id="MobiDB-lite"/>
    </source>
</evidence>
<dbReference type="InterPro" id="IPR024708">
    <property type="entry name" value="Catalase_AS"/>
</dbReference>
<reference evidence="7 8" key="1">
    <citation type="journal article" date="2018" name="IMA Fungus">
        <title>IMA Genome-F 10: Nine draft genome sequences of Claviceps purpurea s.lat., including C. arundinis, C. humidiphila, and C. cf. spartinae, pseudomolecules for the pitch canker pathogen Fusarium circinatum, draft genome of Davidsoniella eucalypti, Grosmannia galeiformis, Quambalaria eucalypti, and Teratosphaeria destructans.</title>
        <authorList>
            <person name="Wingfield B.D."/>
            <person name="Liu M."/>
            <person name="Nguyen H.D."/>
            <person name="Lane F.A."/>
            <person name="Morgan S.W."/>
            <person name="De Vos L."/>
            <person name="Wilken P.M."/>
            <person name="Duong T.A."/>
            <person name="Aylward J."/>
            <person name="Coetzee M.P."/>
            <person name="Dadej K."/>
            <person name="De Beer Z.W."/>
            <person name="Findlay W."/>
            <person name="Havenga M."/>
            <person name="Kolarik M."/>
            <person name="Menzies J.G."/>
            <person name="Naidoo K."/>
            <person name="Pochopski O."/>
            <person name="Shoukouhi P."/>
            <person name="Santana Q.C."/>
            <person name="Seifert K.A."/>
            <person name="Soal N."/>
            <person name="Steenkamp E.T."/>
            <person name="Tatham C.T."/>
            <person name="van der Nest M.A."/>
            <person name="Wingfield M.J."/>
        </authorList>
    </citation>
    <scope>NUCLEOTIDE SEQUENCE [LARGE SCALE GENOMIC DNA]</scope>
    <source>
        <strain evidence="7">CMW44962</strain>
    </source>
</reference>
<comment type="cofactor">
    <cofactor evidence="4">
        <name>heme</name>
        <dbReference type="ChEBI" id="CHEBI:30413"/>
    </cofactor>
</comment>
<keyword evidence="4" id="KW-0349">Heme</keyword>
<dbReference type="PROSITE" id="PS00438">
    <property type="entry name" value="CATALASE_2"/>
    <property type="match status" value="1"/>
</dbReference>
<accession>A0A9W7SMK8</accession>
<evidence type="ECO:0000256" key="2">
    <source>
        <dbReference type="ARBA" id="ARBA00023324"/>
    </source>
</evidence>
<dbReference type="GO" id="GO:0042542">
    <property type="term" value="P:response to hydrogen peroxide"/>
    <property type="evidence" value="ECO:0007669"/>
    <property type="project" value="TreeGrafter"/>
</dbReference>
<evidence type="ECO:0000259" key="6">
    <source>
        <dbReference type="SMART" id="SM01060"/>
    </source>
</evidence>
<evidence type="ECO:0000256" key="3">
    <source>
        <dbReference type="PIRSR" id="PIRSR038928-1"/>
    </source>
</evidence>
<dbReference type="GO" id="GO:0042744">
    <property type="term" value="P:hydrogen peroxide catabolic process"/>
    <property type="evidence" value="ECO:0007669"/>
    <property type="project" value="UniProtKB-KW"/>
</dbReference>
<dbReference type="AlphaFoldDB" id="A0A9W7SMK8"/>
<dbReference type="PANTHER" id="PTHR11465">
    <property type="entry name" value="CATALASE"/>
    <property type="match status" value="1"/>
</dbReference>
<dbReference type="OrthoDB" id="6880011at2759"/>
<dbReference type="Pfam" id="PF00199">
    <property type="entry name" value="Catalase"/>
    <property type="match status" value="1"/>
</dbReference>
<dbReference type="GO" id="GO:0005739">
    <property type="term" value="C:mitochondrion"/>
    <property type="evidence" value="ECO:0007669"/>
    <property type="project" value="TreeGrafter"/>
</dbReference>
<dbReference type="InterPro" id="IPR011614">
    <property type="entry name" value="Catalase_core"/>
</dbReference>
<dbReference type="GO" id="GO:0046872">
    <property type="term" value="F:metal ion binding"/>
    <property type="evidence" value="ECO:0007669"/>
    <property type="project" value="UniProtKB-KW"/>
</dbReference>
<dbReference type="Proteomes" id="UP001138500">
    <property type="component" value="Unassembled WGS sequence"/>
</dbReference>
<feature type="active site" evidence="3">
    <location>
        <position position="153"/>
    </location>
</feature>
<feature type="binding site" description="axial binding residue" evidence="4">
    <location>
        <position position="364"/>
    </location>
    <ligand>
        <name>heme</name>
        <dbReference type="ChEBI" id="CHEBI:30413"/>
    </ligand>
    <ligandPart>
        <name>Fe</name>
        <dbReference type="ChEBI" id="CHEBI:18248"/>
    </ligandPart>
</feature>
<evidence type="ECO:0000313" key="7">
    <source>
        <dbReference type="EMBL" id="KAH9823593.1"/>
    </source>
</evidence>
<keyword evidence="2" id="KW-0575">Peroxidase</keyword>
<dbReference type="Gene3D" id="2.40.180.10">
    <property type="entry name" value="Catalase core domain"/>
    <property type="match status" value="1"/>
</dbReference>
<evidence type="ECO:0000256" key="1">
    <source>
        <dbReference type="ARBA" id="ARBA00005329"/>
    </source>
</evidence>
<dbReference type="GO" id="GO:0020037">
    <property type="term" value="F:heme binding"/>
    <property type="evidence" value="ECO:0007669"/>
    <property type="project" value="InterPro"/>
</dbReference>
<evidence type="ECO:0000256" key="4">
    <source>
        <dbReference type="PIRSR" id="PIRSR038928-2"/>
    </source>
</evidence>
<feature type="domain" description="Catalase core" evidence="6">
    <location>
        <begin position="27"/>
        <end position="419"/>
    </location>
</feature>
<dbReference type="PANTHER" id="PTHR11465:SF26">
    <property type="entry name" value="CATALASE 2"/>
    <property type="match status" value="1"/>
</dbReference>
<dbReference type="InterPro" id="IPR024711">
    <property type="entry name" value="Catalase_clade1/3"/>
</dbReference>
<protein>
    <submittedName>
        <fullName evidence="7">Catalase</fullName>
    </submittedName>
</protein>
<keyword evidence="4" id="KW-0408">Iron</keyword>
<keyword evidence="2" id="KW-0560">Oxidoreductase</keyword>
<dbReference type="GO" id="GO:0004096">
    <property type="term" value="F:catalase activity"/>
    <property type="evidence" value="ECO:0007669"/>
    <property type="project" value="InterPro"/>
</dbReference>
<name>A0A9W7SMK8_9PEZI</name>
<evidence type="ECO:0000313" key="8">
    <source>
        <dbReference type="Proteomes" id="UP001138500"/>
    </source>
</evidence>
<comment type="caution">
    <text evidence="7">The sequence shown here is derived from an EMBL/GenBank/DDBJ whole genome shotgun (WGS) entry which is preliminary data.</text>
</comment>
<dbReference type="GO" id="GO:0005777">
    <property type="term" value="C:peroxisome"/>
    <property type="evidence" value="ECO:0007669"/>
    <property type="project" value="TreeGrafter"/>
</dbReference>
<comment type="similarity">
    <text evidence="1">Belongs to the catalase family.</text>
</comment>
<feature type="region of interest" description="Disordered" evidence="5">
    <location>
        <begin position="1"/>
        <end position="24"/>
    </location>
</feature>
<dbReference type="EMBL" id="RIBY02002196">
    <property type="protein sequence ID" value="KAH9823593.1"/>
    <property type="molecule type" value="Genomic_DNA"/>
</dbReference>
<dbReference type="InterPro" id="IPR020835">
    <property type="entry name" value="Catalase_sf"/>
</dbReference>
<keyword evidence="4" id="KW-0479">Metal-binding</keyword>
<dbReference type="SMART" id="SM01060">
    <property type="entry name" value="Catalase"/>
    <property type="match status" value="1"/>
</dbReference>
<dbReference type="InterPro" id="IPR018028">
    <property type="entry name" value="Catalase"/>
</dbReference>
<proteinExistence type="inferred from homology"/>
<dbReference type="PRINTS" id="PR00067">
    <property type="entry name" value="CATALASE"/>
</dbReference>
<keyword evidence="8" id="KW-1185">Reference proteome</keyword>
<gene>
    <name evidence="7" type="ORF">Tdes44962_MAKER10265</name>
</gene>
<organism evidence="7 8">
    <name type="scientific">Teratosphaeria destructans</name>
    <dbReference type="NCBI Taxonomy" id="418781"/>
    <lineage>
        <taxon>Eukaryota</taxon>
        <taxon>Fungi</taxon>
        <taxon>Dikarya</taxon>
        <taxon>Ascomycota</taxon>
        <taxon>Pezizomycotina</taxon>
        <taxon>Dothideomycetes</taxon>
        <taxon>Dothideomycetidae</taxon>
        <taxon>Mycosphaerellales</taxon>
        <taxon>Teratosphaeriaceae</taxon>
        <taxon>Teratosphaeria</taxon>
    </lineage>
</organism>
<keyword evidence="2" id="KW-0376">Hydrogen peroxide</keyword>
<dbReference type="SUPFAM" id="SSF56634">
    <property type="entry name" value="Heme-dependent catalase-like"/>
    <property type="match status" value="1"/>
</dbReference>
<reference evidence="7 8" key="2">
    <citation type="journal article" date="2021" name="Curr. Genet.">
        <title>Genetic response to nitrogen starvation in the aggressive Eucalyptus foliar pathogen Teratosphaeria destructans.</title>
        <authorList>
            <person name="Havenga M."/>
            <person name="Wingfield B.D."/>
            <person name="Wingfield M.J."/>
            <person name="Dreyer L.L."/>
            <person name="Roets F."/>
            <person name="Aylward J."/>
        </authorList>
    </citation>
    <scope>NUCLEOTIDE SEQUENCE [LARGE SCALE GENOMIC DNA]</scope>
    <source>
        <strain evidence="7">CMW44962</strain>
    </source>
</reference>